<dbReference type="RefSeq" id="WP_095406167.1">
    <property type="nucleotide sequence ID" value="NZ_NOJZ02000004.1"/>
</dbReference>
<evidence type="ECO:0000259" key="1">
    <source>
        <dbReference type="Pfam" id="PF26308"/>
    </source>
</evidence>
<dbReference type="OrthoDB" id="2443673at2"/>
<accession>A0A371IUR6</accession>
<gene>
    <name evidence="2" type="ORF">CHF27_003890</name>
</gene>
<name>A0A371IUR6_9FIRM</name>
<reference evidence="2 3" key="1">
    <citation type="journal article" date="2017" name="Genome Announc.">
        <title>Draft Genome Sequence of Romboutsia maritimum sp. nov. Strain CCRI-22766(T), Isolated from Coastal Estuarine Mud.</title>
        <authorList>
            <person name="Maheux A.F."/>
            <person name="Boudreau D.K."/>
            <person name="Berube E."/>
            <person name="Boissinot M."/>
            <person name="Raymond F."/>
            <person name="Brodeur S."/>
            <person name="Corbeil J."/>
            <person name="Brightwell G."/>
            <person name="Broda D."/>
            <person name="Omar R.F."/>
            <person name="Bergeron M.G."/>
        </authorList>
    </citation>
    <scope>NUCLEOTIDE SEQUENCE [LARGE SCALE GENOMIC DNA]</scope>
    <source>
        <strain evidence="2 3">CCRI-22766</strain>
    </source>
</reference>
<sequence length="432" mass="50620">MKVVNDAISSKYLDYNIDEDISIYEGKFCIYLDKKYKCSGKIFYKMTPPISINFKAKILYVENEDIELALDYDNAILEVYGYKPISITINTINDLNIEGYINDNYIKSKNSYVEYIDFHIVNLDKIPGKLIKHQDKLFAGRIQFDINDFTVTIDKRYDYRKELNEELKSKSGTIITHIGRIKRKDNRLFKTNNIIIFLDRISTALSFMCGRYVDICLAQGYQNENNVYRLWKESTVTPFKFVPTWTDTLSNYHNIEKYMSLMCKKLEDGFYGPAIKHVIDWYIESNGNVTLENNIISVQIALETLSYVVLVEQFKIITDEEFDINTTSKNIRMLLDVCKIPYGKEELVTLGNHIKTKFDDGVDLVTYFRNKIVHPSQKGYRVVLSVEDMWNTIQIGTRYIELILLAIIGYRGEYSNRLKDRWYGEVEVVPWN</sequence>
<feature type="domain" description="YopA central" evidence="1">
    <location>
        <begin position="108"/>
        <end position="242"/>
    </location>
</feature>
<evidence type="ECO:0000313" key="3">
    <source>
        <dbReference type="Proteomes" id="UP000243494"/>
    </source>
</evidence>
<dbReference type="Proteomes" id="UP000243494">
    <property type="component" value="Unassembled WGS sequence"/>
</dbReference>
<keyword evidence="3" id="KW-1185">Reference proteome</keyword>
<dbReference type="AlphaFoldDB" id="A0A371IUR6"/>
<comment type="caution">
    <text evidence="2">The sequence shown here is derived from an EMBL/GenBank/DDBJ whole genome shotgun (WGS) entry which is preliminary data.</text>
</comment>
<evidence type="ECO:0000313" key="2">
    <source>
        <dbReference type="EMBL" id="RDY24230.1"/>
    </source>
</evidence>
<organism evidence="2 3">
    <name type="scientific">Romboutsia maritimum</name>
    <dbReference type="NCBI Taxonomy" id="2020948"/>
    <lineage>
        <taxon>Bacteria</taxon>
        <taxon>Bacillati</taxon>
        <taxon>Bacillota</taxon>
        <taxon>Clostridia</taxon>
        <taxon>Peptostreptococcales</taxon>
        <taxon>Peptostreptococcaceae</taxon>
        <taxon>Romboutsia</taxon>
    </lineage>
</organism>
<dbReference type="Pfam" id="PF26308">
    <property type="entry name" value="YopA_M"/>
    <property type="match status" value="1"/>
</dbReference>
<protein>
    <recommendedName>
        <fullName evidence="1">YopA central domain-containing protein</fullName>
    </recommendedName>
</protein>
<dbReference type="InterPro" id="IPR058684">
    <property type="entry name" value="YopA_M"/>
</dbReference>
<proteinExistence type="predicted"/>
<dbReference type="EMBL" id="NOJZ02000004">
    <property type="protein sequence ID" value="RDY24230.1"/>
    <property type="molecule type" value="Genomic_DNA"/>
</dbReference>